<sequence>MTGPITRKTFYRALTFVFFGIVCSPFVSAQPLPPCEDGSIPEPGADCVDTPAPIDGGASILIAAGVAYGLKRAYDKRKQNKEADIA</sequence>
<protein>
    <submittedName>
        <fullName evidence="2">Uncharacterized protein</fullName>
    </submittedName>
</protein>
<organism evidence="2 3">
    <name type="scientific">Pedobacter xixiisoli</name>
    <dbReference type="NCBI Taxonomy" id="1476464"/>
    <lineage>
        <taxon>Bacteria</taxon>
        <taxon>Pseudomonadati</taxon>
        <taxon>Bacteroidota</taxon>
        <taxon>Sphingobacteriia</taxon>
        <taxon>Sphingobacteriales</taxon>
        <taxon>Sphingobacteriaceae</taxon>
        <taxon>Pedobacter</taxon>
    </lineage>
</organism>
<name>A0A286A7U2_9SPHI</name>
<dbReference type="OrthoDB" id="886268at2"/>
<feature type="chain" id="PRO_5013126380" evidence="1">
    <location>
        <begin position="30"/>
        <end position="86"/>
    </location>
</feature>
<evidence type="ECO:0000256" key="1">
    <source>
        <dbReference type="SAM" id="SignalP"/>
    </source>
</evidence>
<evidence type="ECO:0000313" key="2">
    <source>
        <dbReference type="EMBL" id="SOD17959.1"/>
    </source>
</evidence>
<dbReference type="EMBL" id="OCMT01000003">
    <property type="protein sequence ID" value="SOD17959.1"/>
    <property type="molecule type" value="Genomic_DNA"/>
</dbReference>
<dbReference type="NCBIfam" id="NF046080">
    <property type="entry name" value="PID_CTERM"/>
    <property type="match status" value="1"/>
</dbReference>
<keyword evidence="1" id="KW-0732">Signal</keyword>
<dbReference type="Proteomes" id="UP000219281">
    <property type="component" value="Unassembled WGS sequence"/>
</dbReference>
<accession>A0A286A7U2</accession>
<dbReference type="InterPro" id="IPR058207">
    <property type="entry name" value="PID_CTERM"/>
</dbReference>
<gene>
    <name evidence="2" type="ORF">SAMN06297358_2755</name>
</gene>
<reference evidence="3" key="1">
    <citation type="submission" date="2017-09" db="EMBL/GenBank/DDBJ databases">
        <authorList>
            <person name="Varghese N."/>
            <person name="Submissions S."/>
        </authorList>
    </citation>
    <scope>NUCLEOTIDE SEQUENCE [LARGE SCALE GENOMIC DNA]</scope>
    <source>
        <strain evidence="3">CGMCC 1.12803</strain>
    </source>
</reference>
<evidence type="ECO:0000313" key="3">
    <source>
        <dbReference type="Proteomes" id="UP000219281"/>
    </source>
</evidence>
<keyword evidence="3" id="KW-1185">Reference proteome</keyword>
<feature type="signal peptide" evidence="1">
    <location>
        <begin position="1"/>
        <end position="29"/>
    </location>
</feature>
<dbReference type="AlphaFoldDB" id="A0A286A7U2"/>
<dbReference type="RefSeq" id="WP_097132594.1">
    <property type="nucleotide sequence ID" value="NZ_OCMT01000003.1"/>
</dbReference>
<proteinExistence type="predicted"/>